<dbReference type="RefSeq" id="WP_332287320.1">
    <property type="nucleotide sequence ID" value="NZ_JAZIBG010000003.1"/>
</dbReference>
<dbReference type="EMBL" id="JAZIBG010000003">
    <property type="protein sequence ID" value="MEF7612424.1"/>
    <property type="molecule type" value="Genomic_DNA"/>
</dbReference>
<dbReference type="InterPro" id="IPR013424">
    <property type="entry name" value="Ice-binding_C"/>
</dbReference>
<protein>
    <submittedName>
        <fullName evidence="3">FxDxF family PEP-CTERM protein</fullName>
    </submittedName>
</protein>
<sequence length="178" mass="18560">MSIAKTFKSAAIAAALVAAGASAQAVTVVTLPDHNGGFGTASLEAVGTFFFDASLFSNISEIGSVVLSGTFGTGGWPNDHTALGDLYADGITVATCDYSSTCWLPGAGAQSWSYTFTVEQYTAFQDGQLSLVADKLYHDEVNRFGSLTLTISPVPEPGSYALMGAGLGLLAWMRRRRA</sequence>
<comment type="caution">
    <text evidence="3">The sequence shown here is derived from an EMBL/GenBank/DDBJ whole genome shotgun (WGS) entry which is preliminary data.</text>
</comment>
<feature type="signal peptide" evidence="1">
    <location>
        <begin position="1"/>
        <end position="23"/>
    </location>
</feature>
<evidence type="ECO:0000259" key="2">
    <source>
        <dbReference type="Pfam" id="PF07589"/>
    </source>
</evidence>
<proteinExistence type="predicted"/>
<dbReference type="Pfam" id="PF07589">
    <property type="entry name" value="PEP-CTERM"/>
    <property type="match status" value="1"/>
</dbReference>
<feature type="domain" description="Ice-binding protein C-terminal" evidence="2">
    <location>
        <begin position="153"/>
        <end position="177"/>
    </location>
</feature>
<dbReference type="AlphaFoldDB" id="A0AAW9QAK8"/>
<gene>
    <name evidence="3" type="ORF">V4F39_00790</name>
</gene>
<evidence type="ECO:0000313" key="4">
    <source>
        <dbReference type="Proteomes" id="UP001336250"/>
    </source>
</evidence>
<feature type="chain" id="PRO_5043320226" evidence="1">
    <location>
        <begin position="24"/>
        <end position="178"/>
    </location>
</feature>
<evidence type="ECO:0000256" key="1">
    <source>
        <dbReference type="SAM" id="SignalP"/>
    </source>
</evidence>
<keyword evidence="4" id="KW-1185">Reference proteome</keyword>
<dbReference type="Proteomes" id="UP001336250">
    <property type="component" value="Unassembled WGS sequence"/>
</dbReference>
<organism evidence="3 4">
    <name type="scientific">Aquincola agrisoli</name>
    <dbReference type="NCBI Taxonomy" id="3119538"/>
    <lineage>
        <taxon>Bacteria</taxon>
        <taxon>Pseudomonadati</taxon>
        <taxon>Pseudomonadota</taxon>
        <taxon>Betaproteobacteria</taxon>
        <taxon>Burkholderiales</taxon>
        <taxon>Sphaerotilaceae</taxon>
        <taxon>Aquincola</taxon>
    </lineage>
</organism>
<dbReference type="NCBIfam" id="TIGR02595">
    <property type="entry name" value="PEP_CTERM"/>
    <property type="match status" value="1"/>
</dbReference>
<reference evidence="3 4" key="1">
    <citation type="submission" date="2024-02" db="EMBL/GenBank/DDBJ databases">
        <title>Genome sequence of Aquincola sp. MAHUQ-54.</title>
        <authorList>
            <person name="Huq M.A."/>
        </authorList>
    </citation>
    <scope>NUCLEOTIDE SEQUENCE [LARGE SCALE GENOMIC DNA]</scope>
    <source>
        <strain evidence="3 4">MAHUQ-54</strain>
    </source>
</reference>
<evidence type="ECO:0000313" key="3">
    <source>
        <dbReference type="EMBL" id="MEF7612424.1"/>
    </source>
</evidence>
<keyword evidence="1" id="KW-0732">Signal</keyword>
<name>A0AAW9QAK8_9BURK</name>
<dbReference type="NCBIfam" id="NF038126">
    <property type="entry name" value="PEP_CTERM_FxDxF"/>
    <property type="match status" value="1"/>
</dbReference>
<accession>A0AAW9QAK8</accession>